<dbReference type="EMBL" id="CP141261">
    <property type="protein sequence ID" value="WRL64087.1"/>
    <property type="molecule type" value="Genomic_DNA"/>
</dbReference>
<protein>
    <recommendedName>
        <fullName evidence="3">Secreted protein</fullName>
    </recommendedName>
</protein>
<gene>
    <name evidence="1" type="ORF">U6N30_31660</name>
</gene>
<evidence type="ECO:0000313" key="1">
    <source>
        <dbReference type="EMBL" id="WRL64087.1"/>
    </source>
</evidence>
<name>A0ABZ1AZV5_9ACTN</name>
<keyword evidence="2" id="KW-1185">Reference proteome</keyword>
<reference evidence="1 2" key="1">
    <citation type="submission" date="2023-12" db="EMBL/GenBank/DDBJ databases">
        <title>Blastococcus brunescens sp. nov., an actonobacterium isolated from sandstone collected in sahara desert.</title>
        <authorList>
            <person name="Gtari M."/>
            <person name="Ghodhbane F."/>
        </authorList>
    </citation>
    <scope>NUCLEOTIDE SEQUENCE [LARGE SCALE GENOMIC DNA]</scope>
    <source>
        <strain evidence="1 2">BMG 8361</strain>
    </source>
</reference>
<dbReference type="RefSeq" id="WP_324275416.1">
    <property type="nucleotide sequence ID" value="NZ_CP141261.1"/>
</dbReference>
<dbReference type="Proteomes" id="UP001324287">
    <property type="component" value="Chromosome"/>
</dbReference>
<organism evidence="1 2">
    <name type="scientific">Blastococcus brunescens</name>
    <dbReference type="NCBI Taxonomy" id="1564165"/>
    <lineage>
        <taxon>Bacteria</taxon>
        <taxon>Bacillati</taxon>
        <taxon>Actinomycetota</taxon>
        <taxon>Actinomycetes</taxon>
        <taxon>Geodermatophilales</taxon>
        <taxon>Geodermatophilaceae</taxon>
        <taxon>Blastococcus</taxon>
    </lineage>
</organism>
<accession>A0ABZ1AZV5</accession>
<proteinExistence type="predicted"/>
<evidence type="ECO:0008006" key="3">
    <source>
        <dbReference type="Google" id="ProtNLM"/>
    </source>
</evidence>
<evidence type="ECO:0000313" key="2">
    <source>
        <dbReference type="Proteomes" id="UP001324287"/>
    </source>
</evidence>
<sequence length="73" mass="7550">MVQGRAERRDALLLLLGGGQVPTAQFPATSSRCSASCSRTRSICRRACVSCSGGNSRVVISTPITPPNSTSPA</sequence>